<reference evidence="2" key="1">
    <citation type="submission" date="2020-08" db="EMBL/GenBank/DDBJ databases">
        <title>Multicomponent nature underlies the extraordinary mechanical properties of spider dragline silk.</title>
        <authorList>
            <person name="Kono N."/>
            <person name="Nakamura H."/>
            <person name="Mori M."/>
            <person name="Yoshida Y."/>
            <person name="Ohtoshi R."/>
            <person name="Malay A.D."/>
            <person name="Moran D.A.P."/>
            <person name="Tomita M."/>
            <person name="Numata K."/>
            <person name="Arakawa K."/>
        </authorList>
    </citation>
    <scope>NUCLEOTIDE SEQUENCE</scope>
</reference>
<keyword evidence="3" id="KW-1185">Reference proteome</keyword>
<feature type="region of interest" description="Disordered" evidence="1">
    <location>
        <begin position="46"/>
        <end position="75"/>
    </location>
</feature>
<feature type="compositionally biased region" description="Basic and acidic residues" evidence="1">
    <location>
        <begin position="60"/>
        <end position="75"/>
    </location>
</feature>
<protein>
    <submittedName>
        <fullName evidence="2">Uncharacterized protein</fullName>
    </submittedName>
</protein>
<evidence type="ECO:0000256" key="1">
    <source>
        <dbReference type="SAM" id="MobiDB-lite"/>
    </source>
</evidence>
<proteinExistence type="predicted"/>
<dbReference type="OrthoDB" id="10639787at2759"/>
<name>A0A8X6TKT3_NEPPI</name>
<sequence>MSSDFLPTFLGSGWPSRRIRYWDVGYRGESVLLLEWQIRKRSHRVLSPSGCNFSQSESSHASHRDLSRFGSRPEEEQRGISVIIKLFIVSPLVVGDRLIAGDLRLLVAGCPPY</sequence>
<dbReference type="Proteomes" id="UP000887013">
    <property type="component" value="Unassembled WGS sequence"/>
</dbReference>
<accession>A0A8X6TKT3</accession>
<organism evidence="2 3">
    <name type="scientific">Nephila pilipes</name>
    <name type="common">Giant wood spider</name>
    <name type="synonym">Nephila maculata</name>
    <dbReference type="NCBI Taxonomy" id="299642"/>
    <lineage>
        <taxon>Eukaryota</taxon>
        <taxon>Metazoa</taxon>
        <taxon>Ecdysozoa</taxon>
        <taxon>Arthropoda</taxon>
        <taxon>Chelicerata</taxon>
        <taxon>Arachnida</taxon>
        <taxon>Araneae</taxon>
        <taxon>Araneomorphae</taxon>
        <taxon>Entelegynae</taxon>
        <taxon>Araneoidea</taxon>
        <taxon>Nephilidae</taxon>
        <taxon>Nephila</taxon>
    </lineage>
</organism>
<dbReference type="AlphaFoldDB" id="A0A8X6TKT3"/>
<gene>
    <name evidence="2" type="ORF">NPIL_605081</name>
</gene>
<evidence type="ECO:0000313" key="2">
    <source>
        <dbReference type="EMBL" id="GFT21383.1"/>
    </source>
</evidence>
<comment type="caution">
    <text evidence="2">The sequence shown here is derived from an EMBL/GenBank/DDBJ whole genome shotgun (WGS) entry which is preliminary data.</text>
</comment>
<dbReference type="EMBL" id="BMAW01010986">
    <property type="protein sequence ID" value="GFT21383.1"/>
    <property type="molecule type" value="Genomic_DNA"/>
</dbReference>
<feature type="compositionally biased region" description="Polar residues" evidence="1">
    <location>
        <begin position="49"/>
        <end position="59"/>
    </location>
</feature>
<evidence type="ECO:0000313" key="3">
    <source>
        <dbReference type="Proteomes" id="UP000887013"/>
    </source>
</evidence>